<comment type="caution">
    <text evidence="6">The sequence shown here is derived from an EMBL/GenBank/DDBJ whole genome shotgun (WGS) entry which is preliminary data.</text>
</comment>
<evidence type="ECO:0000256" key="5">
    <source>
        <dbReference type="SAM" id="SignalP"/>
    </source>
</evidence>
<dbReference type="InterPro" id="IPR000413">
    <property type="entry name" value="Integrin_alpha"/>
</dbReference>
<dbReference type="RefSeq" id="WP_378067081.1">
    <property type="nucleotide sequence ID" value="NZ_JBHSBL010000014.1"/>
</dbReference>
<dbReference type="Gene3D" id="2.130.10.130">
    <property type="entry name" value="Integrin alpha, N-terminal"/>
    <property type="match status" value="3"/>
</dbReference>
<sequence length="503" mass="50036">MRRLFAVLLAAPLLMVPAAAPASAACARVPGDFNGDGFGDLAVGSPNRNDTVNGAPWEGAVNIAYGSAAGIGKGSLGSATYTGHRDIVGPGFDGSLRLGEALATGYFDGDCYADLAVSAASGSKFLLLYGSEWGLTTARATGMDRTDIQPDGEYGSGLSYDLAAGDFNGDGFDDIAAGAPLTDGKRGAVGVLYGSAAGISGTGSQWITQDSPGVPGAAEPDDIFGWSVAAGDFNGDGRDELVAGAPGETLGGKRDAGGIVVLPGSAAGVSTTASTWWDQDSPGVPGAVERYDQFGYVLATGDTGADGRDELIVSAHQEAIGSKTAAGAVQVFRGSTSGLVPGAMFSQDDAAIPGSSESGDYFGSALVLADLDRDGKRDLVIGVRGETAGSAQGTGAINVLFSAATGPVAAGSIYLDQNSAGVPGANESQDGFGWGLSRLANAYGGDALVVGVPDEKVTYASEGAVVILPGAAGRTRPAGFSLTGANFPGRASAESNFGWGLPS</sequence>
<feature type="signal peptide" evidence="5">
    <location>
        <begin position="1"/>
        <end position="24"/>
    </location>
</feature>
<dbReference type="SMART" id="SM00191">
    <property type="entry name" value="Int_alpha"/>
    <property type="match status" value="7"/>
</dbReference>
<evidence type="ECO:0000256" key="4">
    <source>
        <dbReference type="ARBA" id="ARBA00023180"/>
    </source>
</evidence>
<protein>
    <submittedName>
        <fullName evidence="6">FG-GAP repeat protein</fullName>
    </submittedName>
</protein>
<name>A0ABV8ITB5_9ACTN</name>
<dbReference type="PANTHER" id="PTHR23221:SF7">
    <property type="entry name" value="PHOSPHATIDYLINOSITOL-GLYCAN-SPECIFIC PHOSPHOLIPASE D"/>
    <property type="match status" value="1"/>
</dbReference>
<dbReference type="InterPro" id="IPR028994">
    <property type="entry name" value="Integrin_alpha_N"/>
</dbReference>
<evidence type="ECO:0000313" key="7">
    <source>
        <dbReference type="Proteomes" id="UP001595867"/>
    </source>
</evidence>
<dbReference type="PANTHER" id="PTHR23221">
    <property type="entry name" value="GLYCOSYLPHOSPHATIDYLINOSITOL PHOSPHOLIPASE D"/>
    <property type="match status" value="1"/>
</dbReference>
<dbReference type="InterPro" id="IPR013519">
    <property type="entry name" value="Int_alpha_beta-p"/>
</dbReference>
<keyword evidence="2" id="KW-0677">Repeat</keyword>
<evidence type="ECO:0000256" key="2">
    <source>
        <dbReference type="ARBA" id="ARBA00022737"/>
    </source>
</evidence>
<gene>
    <name evidence="6" type="ORF">ACFO0C_14340</name>
</gene>
<organism evidence="6 7">
    <name type="scientific">Actinoplanes subglobosus</name>
    <dbReference type="NCBI Taxonomy" id="1547892"/>
    <lineage>
        <taxon>Bacteria</taxon>
        <taxon>Bacillati</taxon>
        <taxon>Actinomycetota</taxon>
        <taxon>Actinomycetes</taxon>
        <taxon>Micromonosporales</taxon>
        <taxon>Micromonosporaceae</taxon>
        <taxon>Actinoplanes</taxon>
    </lineage>
</organism>
<dbReference type="SUPFAM" id="SSF69318">
    <property type="entry name" value="Integrin alpha N-terminal domain"/>
    <property type="match status" value="1"/>
</dbReference>
<dbReference type="EMBL" id="JBHSBL010000014">
    <property type="protein sequence ID" value="MFC4066113.1"/>
    <property type="molecule type" value="Genomic_DNA"/>
</dbReference>
<dbReference type="PROSITE" id="PS51470">
    <property type="entry name" value="FG_GAP"/>
    <property type="match status" value="3"/>
</dbReference>
<keyword evidence="3" id="KW-0378">Hydrolase</keyword>
<dbReference type="Proteomes" id="UP001595867">
    <property type="component" value="Unassembled WGS sequence"/>
</dbReference>
<keyword evidence="1 5" id="KW-0732">Signal</keyword>
<feature type="chain" id="PRO_5045691687" evidence="5">
    <location>
        <begin position="25"/>
        <end position="503"/>
    </location>
</feature>
<evidence type="ECO:0000256" key="1">
    <source>
        <dbReference type="ARBA" id="ARBA00022729"/>
    </source>
</evidence>
<evidence type="ECO:0000313" key="6">
    <source>
        <dbReference type="EMBL" id="MFC4066113.1"/>
    </source>
</evidence>
<dbReference type="PROSITE" id="PS51257">
    <property type="entry name" value="PROKAR_LIPOPROTEIN"/>
    <property type="match status" value="1"/>
</dbReference>
<accession>A0ABV8ITB5</accession>
<keyword evidence="4" id="KW-0325">Glycoprotein</keyword>
<keyword evidence="7" id="KW-1185">Reference proteome</keyword>
<proteinExistence type="predicted"/>
<dbReference type="Pfam" id="PF01839">
    <property type="entry name" value="FG-GAP"/>
    <property type="match status" value="5"/>
</dbReference>
<dbReference type="PRINTS" id="PR01185">
    <property type="entry name" value="INTEGRINA"/>
</dbReference>
<evidence type="ECO:0000256" key="3">
    <source>
        <dbReference type="ARBA" id="ARBA00022801"/>
    </source>
</evidence>
<dbReference type="InterPro" id="IPR013517">
    <property type="entry name" value="FG-GAP"/>
</dbReference>
<reference evidence="7" key="1">
    <citation type="journal article" date="2019" name="Int. J. Syst. Evol. Microbiol.">
        <title>The Global Catalogue of Microorganisms (GCM) 10K type strain sequencing project: providing services to taxonomists for standard genome sequencing and annotation.</title>
        <authorList>
            <consortium name="The Broad Institute Genomics Platform"/>
            <consortium name="The Broad Institute Genome Sequencing Center for Infectious Disease"/>
            <person name="Wu L."/>
            <person name="Ma J."/>
        </authorList>
    </citation>
    <scope>NUCLEOTIDE SEQUENCE [LARGE SCALE GENOMIC DNA]</scope>
    <source>
        <strain evidence="7">TBRC 5832</strain>
    </source>
</reference>